<feature type="signal peptide" evidence="10">
    <location>
        <begin position="1"/>
        <end position="25"/>
    </location>
</feature>
<dbReference type="PROSITE" id="PS00123">
    <property type="entry name" value="ALKALINE_PHOSPHATASE"/>
    <property type="match status" value="1"/>
</dbReference>
<dbReference type="PANTHER" id="PTHR11596:SF5">
    <property type="entry name" value="ALKALINE PHOSPHATASE"/>
    <property type="match status" value="1"/>
</dbReference>
<evidence type="ECO:0000256" key="4">
    <source>
        <dbReference type="ARBA" id="ARBA00022553"/>
    </source>
</evidence>
<dbReference type="CDD" id="cd16012">
    <property type="entry name" value="ALP"/>
    <property type="match status" value="1"/>
</dbReference>
<gene>
    <name evidence="11" type="primary">phoA_2</name>
    <name evidence="11" type="ORF">SSPH_01952</name>
</gene>
<keyword evidence="6 11" id="KW-0378">Hydrolase</keyword>
<dbReference type="EMBL" id="FCOW01000009">
    <property type="protein sequence ID" value="CVK19302.1"/>
    <property type="molecule type" value="Genomic_DNA"/>
</dbReference>
<keyword evidence="12" id="KW-1185">Reference proteome</keyword>
<dbReference type="RefSeq" id="WP_083945620.1">
    <property type="nucleotide sequence ID" value="NZ_CP146991.1"/>
</dbReference>
<dbReference type="Gene3D" id="1.10.60.40">
    <property type="match status" value="1"/>
</dbReference>
<comment type="cofactor">
    <cofactor evidence="2">
        <name>Zn(2+)</name>
        <dbReference type="ChEBI" id="CHEBI:29105"/>
    </cofactor>
</comment>
<dbReference type="InterPro" id="IPR017850">
    <property type="entry name" value="Alkaline_phosphatase_core_sf"/>
</dbReference>
<evidence type="ECO:0000256" key="7">
    <source>
        <dbReference type="ARBA" id="ARBA00022833"/>
    </source>
</evidence>
<keyword evidence="4" id="KW-0597">Phosphoprotein</keyword>
<dbReference type="PRINTS" id="PR00113">
    <property type="entry name" value="ALKPHPHTASE"/>
</dbReference>
<comment type="cofactor">
    <cofactor evidence="1">
        <name>Mg(2+)</name>
        <dbReference type="ChEBI" id="CHEBI:18420"/>
    </cofactor>
</comment>
<evidence type="ECO:0000256" key="5">
    <source>
        <dbReference type="ARBA" id="ARBA00022723"/>
    </source>
</evidence>
<reference evidence="11 12" key="1">
    <citation type="submission" date="2016-01" db="EMBL/GenBank/DDBJ databases">
        <authorList>
            <person name="Brown R."/>
        </authorList>
    </citation>
    <scope>NUCLEOTIDE SEQUENCE [LARGE SCALE GENOMIC DNA]</scope>
    <source>
        <strain evidence="11">Sporomusa sphaeroides DSM 2875</strain>
    </source>
</reference>
<evidence type="ECO:0000256" key="1">
    <source>
        <dbReference type="ARBA" id="ARBA00001946"/>
    </source>
</evidence>
<feature type="chain" id="PRO_5046413410" evidence="10">
    <location>
        <begin position="26"/>
        <end position="493"/>
    </location>
</feature>
<keyword evidence="7" id="KW-0862">Zinc</keyword>
<evidence type="ECO:0000256" key="6">
    <source>
        <dbReference type="ARBA" id="ARBA00022801"/>
    </source>
</evidence>
<sequence>MSKKKSWYFLAAVVGALVVAMVSFAVPNPTSAVAGEENGYYGKKAKYVFYFIGDGMAMPQINSTEIFKGTLSSSDPMYKEKLSFTVFPHQGMQTTHSTSSFITDSAAAGTALASGHKTANDVLGVDPANKIKYKSMAEMAKEKGMKVGIVSSVSLDHATPAVFYAHEASRNNFYEIALSMSDSGFDYFAGGGLLAPTGKKKDRPDALEIAKQKGYKVVNNQNEIMNLSRNDGKVIAIQPGLANEEAMQYEIDRTHQLSLADFTKKGIELLDNPNGFFMMVEGGKVDWACHANDAATTIRDVMAFDNAIAEALKFYAKHPNETLIVVTGDHETGGMSVGFSGTKYETFYNKINKQTMSFEELDKKIKAYRGIVGENGANLQDWLPILAKDFGLTELTAYDQQRLADALAQSMLDAKKRTKDEKSYLLYGGYEPFSMTVTHILNQKAGIGWTTYAHTGVAIPVFAQGTGGEMFQGYYDNTDIAKKMMSIMGVKFQ</sequence>
<dbReference type="Gene3D" id="3.40.720.10">
    <property type="entry name" value="Alkaline Phosphatase, subunit A"/>
    <property type="match status" value="1"/>
</dbReference>
<dbReference type="Proteomes" id="UP000245702">
    <property type="component" value="Unassembled WGS sequence"/>
</dbReference>
<keyword evidence="10" id="KW-0732">Signal</keyword>
<dbReference type="GO" id="GO:0004035">
    <property type="term" value="F:alkaline phosphatase activity"/>
    <property type="evidence" value="ECO:0007669"/>
    <property type="project" value="UniProtKB-EC"/>
</dbReference>
<evidence type="ECO:0000256" key="9">
    <source>
        <dbReference type="RuleBase" id="RU003946"/>
    </source>
</evidence>
<evidence type="ECO:0000313" key="12">
    <source>
        <dbReference type="Proteomes" id="UP000245702"/>
    </source>
</evidence>
<protein>
    <submittedName>
        <fullName evidence="11">Alkaline phosphatase 4</fullName>
        <ecNumber evidence="11">3.1.3.1</ecNumber>
    </submittedName>
</protein>
<evidence type="ECO:0000256" key="10">
    <source>
        <dbReference type="SAM" id="SignalP"/>
    </source>
</evidence>
<dbReference type="InterPro" id="IPR001952">
    <property type="entry name" value="Alkaline_phosphatase"/>
</dbReference>
<dbReference type="SUPFAM" id="SSF53649">
    <property type="entry name" value="Alkaline phosphatase-like"/>
    <property type="match status" value="1"/>
</dbReference>
<evidence type="ECO:0000256" key="3">
    <source>
        <dbReference type="ARBA" id="ARBA00005984"/>
    </source>
</evidence>
<evidence type="ECO:0000313" key="11">
    <source>
        <dbReference type="EMBL" id="CVK19302.1"/>
    </source>
</evidence>
<dbReference type="SMART" id="SM00098">
    <property type="entry name" value="alkPPc"/>
    <property type="match status" value="1"/>
</dbReference>
<keyword evidence="5" id="KW-0479">Metal-binding</keyword>
<keyword evidence="8" id="KW-0460">Magnesium</keyword>
<comment type="similarity">
    <text evidence="3 9">Belongs to the alkaline phosphatase family.</text>
</comment>
<comment type="caution">
    <text evidence="11">The sequence shown here is derived from an EMBL/GenBank/DDBJ whole genome shotgun (WGS) entry which is preliminary data.</text>
</comment>
<dbReference type="PANTHER" id="PTHR11596">
    <property type="entry name" value="ALKALINE PHOSPHATASE"/>
    <property type="match status" value="1"/>
</dbReference>
<dbReference type="Pfam" id="PF00245">
    <property type="entry name" value="Alk_phosphatase"/>
    <property type="match status" value="1"/>
</dbReference>
<dbReference type="EC" id="3.1.3.1" evidence="11"/>
<name>A0ABP2C4F0_9FIRM</name>
<proteinExistence type="inferred from homology"/>
<evidence type="ECO:0000256" key="2">
    <source>
        <dbReference type="ARBA" id="ARBA00001947"/>
    </source>
</evidence>
<dbReference type="InterPro" id="IPR018299">
    <property type="entry name" value="Alkaline_phosphatase_AS"/>
</dbReference>
<organism evidence="11 12">
    <name type="scientific">Sporomusa sphaeroides DSM 2875</name>
    <dbReference type="NCBI Taxonomy" id="1337886"/>
    <lineage>
        <taxon>Bacteria</taxon>
        <taxon>Bacillati</taxon>
        <taxon>Bacillota</taxon>
        <taxon>Negativicutes</taxon>
        <taxon>Selenomonadales</taxon>
        <taxon>Sporomusaceae</taxon>
        <taxon>Sporomusa</taxon>
    </lineage>
</organism>
<accession>A0ABP2C4F0</accession>
<evidence type="ECO:0000256" key="8">
    <source>
        <dbReference type="ARBA" id="ARBA00022842"/>
    </source>
</evidence>